<dbReference type="SUPFAM" id="SSF52172">
    <property type="entry name" value="CheY-like"/>
    <property type="match status" value="2"/>
</dbReference>
<proteinExistence type="predicted"/>
<evidence type="ECO:0000256" key="3">
    <source>
        <dbReference type="PROSITE-ProRule" id="PRU00169"/>
    </source>
</evidence>
<dbReference type="InterPro" id="IPR011006">
    <property type="entry name" value="CheY-like_superfamily"/>
</dbReference>
<dbReference type="NCBIfam" id="TIGR00254">
    <property type="entry name" value="GGDEF"/>
    <property type="match status" value="1"/>
</dbReference>
<dbReference type="Gene3D" id="3.30.70.270">
    <property type="match status" value="1"/>
</dbReference>
<dbReference type="InterPro" id="IPR001789">
    <property type="entry name" value="Sig_transdc_resp-reg_receiver"/>
</dbReference>
<dbReference type="PANTHER" id="PTHR45138:SF9">
    <property type="entry name" value="DIGUANYLATE CYCLASE DGCM-RELATED"/>
    <property type="match status" value="1"/>
</dbReference>
<dbReference type="SMART" id="SM00448">
    <property type="entry name" value="REC"/>
    <property type="match status" value="2"/>
</dbReference>
<accession>A0A1W6CU31</accession>
<dbReference type="RefSeq" id="WP_085376491.1">
    <property type="nucleotide sequence ID" value="NZ_CP020612.1"/>
</dbReference>
<dbReference type="InterPro" id="IPR000160">
    <property type="entry name" value="GGDEF_dom"/>
</dbReference>
<evidence type="ECO:0000259" key="5">
    <source>
        <dbReference type="PROSITE" id="PS50887"/>
    </source>
</evidence>
<protein>
    <recommendedName>
        <fullName evidence="1">diguanylate cyclase</fullName>
        <ecNumber evidence="1">2.7.7.65</ecNumber>
    </recommendedName>
</protein>
<evidence type="ECO:0000256" key="2">
    <source>
        <dbReference type="ARBA" id="ARBA00034247"/>
    </source>
</evidence>
<dbReference type="Proteomes" id="UP000193017">
    <property type="component" value="Chromosome"/>
</dbReference>
<comment type="caution">
    <text evidence="3">Lacks conserved residue(s) required for the propagation of feature annotation.</text>
</comment>
<reference evidence="6 7" key="1">
    <citation type="submission" date="2017-03" db="EMBL/GenBank/DDBJ databases">
        <title>Genome sequence of Paracoccus contaminans isolated from a water microcosm.</title>
        <authorList>
            <person name="Aurass P."/>
            <person name="Karste S."/>
            <person name="Trost E."/>
            <person name="Glaeser S.P."/>
            <person name="Kaempfer P."/>
            <person name="Flieger A."/>
        </authorList>
    </citation>
    <scope>NUCLEOTIDE SEQUENCE [LARGE SCALE GENOMIC DNA]</scope>
    <source>
        <strain evidence="7">RKI 16-01929T\LMG 29738T\CCM 8701T\CIP 111112T</strain>
    </source>
</reference>
<dbReference type="EMBL" id="CP020612">
    <property type="protein sequence ID" value="ARJ68383.1"/>
    <property type="molecule type" value="Genomic_DNA"/>
</dbReference>
<dbReference type="InterPro" id="IPR050469">
    <property type="entry name" value="Diguanylate_Cyclase"/>
</dbReference>
<name>A0A1W6CU31_9RHOB</name>
<dbReference type="CDD" id="cd00156">
    <property type="entry name" value="REC"/>
    <property type="match status" value="1"/>
</dbReference>
<dbReference type="STRING" id="1945662.B0A89_00660"/>
<dbReference type="EC" id="2.7.7.65" evidence="1"/>
<dbReference type="GO" id="GO:1902201">
    <property type="term" value="P:negative regulation of bacterial-type flagellum-dependent cell motility"/>
    <property type="evidence" value="ECO:0007669"/>
    <property type="project" value="TreeGrafter"/>
</dbReference>
<dbReference type="PROSITE" id="PS50887">
    <property type="entry name" value="GGDEF"/>
    <property type="match status" value="1"/>
</dbReference>
<sequence length="510" mass="53228">MSGQILVVDGTATNRITLKVRLATACYDPLTARSAAEALMVLGRTDPAMVLIGGRPGDTSAVDLCRQIAALRPGLPVLMMVPQQDRIAALQAGAAAVMDPPVSDLDLFARIRGLMRDQHDASGLRAPGLAEEQAAFHHGRAAPAASVLLVAGDAASGVGWRQALAARLPARLRIADAEQALAEAAEGIVPDLYLIAGDIAQAGDGLRLLSELRSRPLSRNAGFAVVLAAGRQDMMSMALDLGAGDVLPETLVTPAMVDETALRLTALIRRKRSADQRRAAEEHERWLARIDPLTGLVNRRFAIPRLAELCAAGEPCAVAAMDIDYFKRVNDCHGHAAGDLVLVDVAERLESIVGARGFVARLGGEEFLAVLPGGALAEAETLVRRMRRAVSECPVLLPGAGRPLKITISAGFAGRSADQPGCGSERAAELIGRADDALLIAKRTGRDRLVVTQPGKAPAAGSTPCSQTALPEAAAARLVGAPACRITQGGSAARAARIGAAQIRSFRSPL</sequence>
<organism evidence="6 7">
    <name type="scientific">Paracoccus contaminans</name>
    <dbReference type="NCBI Taxonomy" id="1945662"/>
    <lineage>
        <taxon>Bacteria</taxon>
        <taxon>Pseudomonadati</taxon>
        <taxon>Pseudomonadota</taxon>
        <taxon>Alphaproteobacteria</taxon>
        <taxon>Rhodobacterales</taxon>
        <taxon>Paracoccaceae</taxon>
        <taxon>Paracoccus</taxon>
    </lineage>
</organism>
<dbReference type="OrthoDB" id="9812260at2"/>
<dbReference type="AlphaFoldDB" id="A0A1W6CU31"/>
<dbReference type="Pfam" id="PF00990">
    <property type="entry name" value="GGDEF"/>
    <property type="match status" value="1"/>
</dbReference>
<dbReference type="PANTHER" id="PTHR45138">
    <property type="entry name" value="REGULATORY COMPONENTS OF SENSORY TRANSDUCTION SYSTEM"/>
    <property type="match status" value="1"/>
</dbReference>
<dbReference type="GO" id="GO:0000160">
    <property type="term" value="P:phosphorelay signal transduction system"/>
    <property type="evidence" value="ECO:0007669"/>
    <property type="project" value="InterPro"/>
</dbReference>
<dbReference type="InterPro" id="IPR043128">
    <property type="entry name" value="Rev_trsase/Diguanyl_cyclase"/>
</dbReference>
<dbReference type="GO" id="GO:0052621">
    <property type="term" value="F:diguanylate cyclase activity"/>
    <property type="evidence" value="ECO:0007669"/>
    <property type="project" value="UniProtKB-EC"/>
</dbReference>
<dbReference type="CDD" id="cd01949">
    <property type="entry name" value="GGDEF"/>
    <property type="match status" value="1"/>
</dbReference>
<dbReference type="GO" id="GO:0043709">
    <property type="term" value="P:cell adhesion involved in single-species biofilm formation"/>
    <property type="evidence" value="ECO:0007669"/>
    <property type="project" value="TreeGrafter"/>
</dbReference>
<keyword evidence="7" id="KW-1185">Reference proteome</keyword>
<evidence type="ECO:0000256" key="1">
    <source>
        <dbReference type="ARBA" id="ARBA00012528"/>
    </source>
</evidence>
<evidence type="ECO:0000259" key="4">
    <source>
        <dbReference type="PROSITE" id="PS50110"/>
    </source>
</evidence>
<dbReference type="GO" id="GO:0005886">
    <property type="term" value="C:plasma membrane"/>
    <property type="evidence" value="ECO:0007669"/>
    <property type="project" value="TreeGrafter"/>
</dbReference>
<dbReference type="SUPFAM" id="SSF55073">
    <property type="entry name" value="Nucleotide cyclase"/>
    <property type="match status" value="1"/>
</dbReference>
<evidence type="ECO:0000313" key="6">
    <source>
        <dbReference type="EMBL" id="ARJ68383.1"/>
    </source>
</evidence>
<comment type="catalytic activity">
    <reaction evidence="2">
        <text>2 GTP = 3',3'-c-di-GMP + 2 diphosphate</text>
        <dbReference type="Rhea" id="RHEA:24898"/>
        <dbReference type="ChEBI" id="CHEBI:33019"/>
        <dbReference type="ChEBI" id="CHEBI:37565"/>
        <dbReference type="ChEBI" id="CHEBI:58805"/>
        <dbReference type="EC" id="2.7.7.65"/>
    </reaction>
</comment>
<feature type="domain" description="GGDEF" evidence="5">
    <location>
        <begin position="314"/>
        <end position="454"/>
    </location>
</feature>
<dbReference type="SMART" id="SM00267">
    <property type="entry name" value="GGDEF"/>
    <property type="match status" value="1"/>
</dbReference>
<feature type="domain" description="Response regulatory" evidence="4">
    <location>
        <begin position="146"/>
        <end position="264"/>
    </location>
</feature>
<dbReference type="KEGG" id="pcon:B0A89_00660"/>
<evidence type="ECO:0000313" key="7">
    <source>
        <dbReference type="Proteomes" id="UP000193017"/>
    </source>
</evidence>
<dbReference type="Gene3D" id="3.40.50.2300">
    <property type="match status" value="1"/>
</dbReference>
<gene>
    <name evidence="6" type="ORF">B0A89_00660</name>
</gene>
<feature type="domain" description="Response regulatory" evidence="4">
    <location>
        <begin position="4"/>
        <end position="115"/>
    </location>
</feature>
<dbReference type="InterPro" id="IPR029787">
    <property type="entry name" value="Nucleotide_cyclase"/>
</dbReference>
<dbReference type="PROSITE" id="PS50110">
    <property type="entry name" value="RESPONSE_REGULATORY"/>
    <property type="match status" value="2"/>
</dbReference>